<dbReference type="Gene3D" id="3.30.565.10">
    <property type="entry name" value="Histidine kinase-like ATPase, C-terminal domain"/>
    <property type="match status" value="1"/>
</dbReference>
<dbReference type="Gene3D" id="1.10.287.130">
    <property type="match status" value="1"/>
</dbReference>
<dbReference type="SUPFAM" id="SSF55874">
    <property type="entry name" value="ATPase domain of HSP90 chaperone/DNA topoisomerase II/histidine kinase"/>
    <property type="match status" value="1"/>
</dbReference>
<sequence>MTKKQVFTILTAEDDAILRKSISAYLRKKGYVVLEANDGAEALEIFRAEKPDLILSDLRMPEMDGFGLFSAVREESIDTPFIIVSGIGKMGDVIEALRNGVWDYITKPIEDMEFLYHAVASALEKASLLKESKGHQQLLEKTVSERTADLERQTRVLEEEILERKIAEMMIVRAKKEWERTVDAMPDLVALVDRNFRMVRVNKAMAKVLGKEPRDLVDEKCLLCFRGDNSPPDYCPHALLLDDGQPHTVEIFDERLGGHYEVTVVPYFEDEGGKVVAGSVHVARDINSRKKYEHDRDKLQTRLLHAQKLESVGQLAAGIAHEINTPTQYVGSNVQFLQEAFEDIRGLVDKFKDLLDAVRKENISPELIEEVEELLEEVDWEYLVEEIPQTISQSQDGIKRVTSIVRAMKEFSHPGSKDKKPVDLNHIITTTITVATNEWKYVARIETDLSPDLPSVPLLTDEMGQVILNLLVNGAQAIAAKLGENPEGEKGVLSIQSRQDGSWVEVRITDSGTGIPEEARARVFDPFFTTKKVGKGTGQGLAIAHDVVTQKHGGDLSFETEMGKGTTLIIRLPLAAYS</sequence>
<dbReference type="CDD" id="cd00130">
    <property type="entry name" value="PAS"/>
    <property type="match status" value="1"/>
</dbReference>
<dbReference type="InterPro" id="IPR003661">
    <property type="entry name" value="HisK_dim/P_dom"/>
</dbReference>
<evidence type="ECO:0000256" key="3">
    <source>
        <dbReference type="ARBA" id="ARBA00022553"/>
    </source>
</evidence>
<evidence type="ECO:0000259" key="10">
    <source>
        <dbReference type="PROSITE" id="PS50109"/>
    </source>
</evidence>
<feature type="domain" description="Response regulatory" evidence="11">
    <location>
        <begin position="8"/>
        <end position="122"/>
    </location>
</feature>
<evidence type="ECO:0000256" key="6">
    <source>
        <dbReference type="ARBA" id="ARBA00022777"/>
    </source>
</evidence>
<dbReference type="InterPro" id="IPR011006">
    <property type="entry name" value="CheY-like_superfamily"/>
</dbReference>
<keyword evidence="3 9" id="KW-0597">Phosphoprotein</keyword>
<dbReference type="SUPFAM" id="SSF52172">
    <property type="entry name" value="CheY-like"/>
    <property type="match status" value="1"/>
</dbReference>
<dbReference type="SMART" id="SM00387">
    <property type="entry name" value="HATPase_c"/>
    <property type="match status" value="1"/>
</dbReference>
<dbReference type="GO" id="GO:0000155">
    <property type="term" value="F:phosphorelay sensor kinase activity"/>
    <property type="evidence" value="ECO:0007669"/>
    <property type="project" value="InterPro"/>
</dbReference>
<dbReference type="InterPro" id="IPR003594">
    <property type="entry name" value="HATPase_dom"/>
</dbReference>
<dbReference type="EC" id="2.7.13.3" evidence="2"/>
<dbReference type="InterPro" id="IPR000014">
    <property type="entry name" value="PAS"/>
</dbReference>
<keyword evidence="8" id="KW-0902">Two-component regulatory system</keyword>
<dbReference type="PROSITE" id="PS50109">
    <property type="entry name" value="HIS_KIN"/>
    <property type="match status" value="1"/>
</dbReference>
<evidence type="ECO:0000256" key="4">
    <source>
        <dbReference type="ARBA" id="ARBA00022679"/>
    </source>
</evidence>
<dbReference type="InterPro" id="IPR001789">
    <property type="entry name" value="Sig_transdc_resp-reg_receiver"/>
</dbReference>
<accession>A0A8J6NBQ8</accession>
<feature type="modified residue" description="4-aspartylphosphate" evidence="9">
    <location>
        <position position="57"/>
    </location>
</feature>
<evidence type="ECO:0000256" key="7">
    <source>
        <dbReference type="ARBA" id="ARBA00022840"/>
    </source>
</evidence>
<evidence type="ECO:0000313" key="14">
    <source>
        <dbReference type="Proteomes" id="UP000614424"/>
    </source>
</evidence>
<evidence type="ECO:0000313" key="13">
    <source>
        <dbReference type="EMBL" id="MBC8317876.1"/>
    </source>
</evidence>
<comment type="caution">
    <text evidence="13">The sequence shown here is derived from an EMBL/GenBank/DDBJ whole genome shotgun (WGS) entry which is preliminary data.</text>
</comment>
<dbReference type="PANTHER" id="PTHR43065">
    <property type="entry name" value="SENSOR HISTIDINE KINASE"/>
    <property type="match status" value="1"/>
</dbReference>
<dbReference type="GO" id="GO:0005524">
    <property type="term" value="F:ATP binding"/>
    <property type="evidence" value="ECO:0007669"/>
    <property type="project" value="UniProtKB-KW"/>
</dbReference>
<proteinExistence type="predicted"/>
<dbReference type="InterPro" id="IPR013656">
    <property type="entry name" value="PAS_4"/>
</dbReference>
<name>A0A8J6NBQ8_9BACT</name>
<evidence type="ECO:0000259" key="11">
    <source>
        <dbReference type="PROSITE" id="PS50110"/>
    </source>
</evidence>
<evidence type="ECO:0000256" key="5">
    <source>
        <dbReference type="ARBA" id="ARBA00022741"/>
    </source>
</evidence>
<dbReference type="Gene3D" id="3.40.50.2300">
    <property type="match status" value="1"/>
</dbReference>
<keyword evidence="5" id="KW-0547">Nucleotide-binding</keyword>
<reference evidence="13 14" key="1">
    <citation type="submission" date="2020-08" db="EMBL/GenBank/DDBJ databases">
        <title>Bridging the membrane lipid divide: bacteria of the FCB group superphylum have the potential to synthesize archaeal ether lipids.</title>
        <authorList>
            <person name="Villanueva L."/>
            <person name="Von Meijenfeldt F.A.B."/>
            <person name="Westbye A.B."/>
            <person name="Yadav S."/>
            <person name="Hopmans E.C."/>
            <person name="Dutilh B.E."/>
            <person name="Sinninghe Damste J.S."/>
        </authorList>
    </citation>
    <scope>NUCLEOTIDE SEQUENCE [LARGE SCALE GENOMIC DNA]</scope>
    <source>
        <strain evidence="13">NIOZ-UU47</strain>
    </source>
</reference>
<dbReference type="InterPro" id="IPR005467">
    <property type="entry name" value="His_kinase_dom"/>
</dbReference>
<dbReference type="AlphaFoldDB" id="A0A8J6NBQ8"/>
<dbReference type="Gene3D" id="3.30.450.20">
    <property type="entry name" value="PAS domain"/>
    <property type="match status" value="1"/>
</dbReference>
<protein>
    <recommendedName>
        <fullName evidence="2">histidine kinase</fullName>
        <ecNumber evidence="2">2.7.13.3</ecNumber>
    </recommendedName>
</protein>
<comment type="catalytic activity">
    <reaction evidence="1">
        <text>ATP + protein L-histidine = ADP + protein N-phospho-L-histidine.</text>
        <dbReference type="EC" id="2.7.13.3"/>
    </reaction>
</comment>
<dbReference type="InterPro" id="IPR036890">
    <property type="entry name" value="HATPase_C_sf"/>
</dbReference>
<dbReference type="Pfam" id="PF08448">
    <property type="entry name" value="PAS_4"/>
    <property type="match status" value="1"/>
</dbReference>
<dbReference type="SUPFAM" id="SSF55785">
    <property type="entry name" value="PYP-like sensor domain (PAS domain)"/>
    <property type="match status" value="1"/>
</dbReference>
<keyword evidence="4" id="KW-0808">Transferase</keyword>
<gene>
    <name evidence="13" type="ORF">H8E41_08205</name>
</gene>
<dbReference type="SMART" id="SM00448">
    <property type="entry name" value="REC"/>
    <property type="match status" value="1"/>
</dbReference>
<feature type="domain" description="PAS" evidence="12">
    <location>
        <begin position="174"/>
        <end position="223"/>
    </location>
</feature>
<dbReference type="NCBIfam" id="TIGR00229">
    <property type="entry name" value="sensory_box"/>
    <property type="match status" value="1"/>
</dbReference>
<evidence type="ECO:0000256" key="9">
    <source>
        <dbReference type="PROSITE-ProRule" id="PRU00169"/>
    </source>
</evidence>
<keyword evidence="7" id="KW-0067">ATP-binding</keyword>
<dbReference type="InterPro" id="IPR004358">
    <property type="entry name" value="Sig_transdc_His_kin-like_C"/>
</dbReference>
<dbReference type="Pfam" id="PF00072">
    <property type="entry name" value="Response_reg"/>
    <property type="match status" value="1"/>
</dbReference>
<dbReference type="EMBL" id="JACNJZ010000113">
    <property type="protein sequence ID" value="MBC8317876.1"/>
    <property type="molecule type" value="Genomic_DNA"/>
</dbReference>
<dbReference type="PANTHER" id="PTHR43065:SF46">
    <property type="entry name" value="C4-DICARBOXYLATE TRANSPORT SENSOR PROTEIN DCTB"/>
    <property type="match status" value="1"/>
</dbReference>
<dbReference type="SMART" id="SM00091">
    <property type="entry name" value="PAS"/>
    <property type="match status" value="1"/>
</dbReference>
<organism evidence="13 14">
    <name type="scientific">Candidatus Desulfobia pelagia</name>
    <dbReference type="NCBI Taxonomy" id="2841692"/>
    <lineage>
        <taxon>Bacteria</taxon>
        <taxon>Pseudomonadati</taxon>
        <taxon>Thermodesulfobacteriota</taxon>
        <taxon>Desulfobulbia</taxon>
        <taxon>Desulfobulbales</taxon>
        <taxon>Desulfobulbaceae</taxon>
        <taxon>Candidatus Desulfobia</taxon>
    </lineage>
</organism>
<evidence type="ECO:0000256" key="2">
    <source>
        <dbReference type="ARBA" id="ARBA00012438"/>
    </source>
</evidence>
<dbReference type="Proteomes" id="UP000614424">
    <property type="component" value="Unassembled WGS sequence"/>
</dbReference>
<dbReference type="InterPro" id="IPR035965">
    <property type="entry name" value="PAS-like_dom_sf"/>
</dbReference>
<evidence type="ECO:0000256" key="1">
    <source>
        <dbReference type="ARBA" id="ARBA00000085"/>
    </source>
</evidence>
<dbReference type="Pfam" id="PF02518">
    <property type="entry name" value="HATPase_c"/>
    <property type="match status" value="1"/>
</dbReference>
<evidence type="ECO:0000259" key="12">
    <source>
        <dbReference type="PROSITE" id="PS50112"/>
    </source>
</evidence>
<feature type="domain" description="Histidine kinase" evidence="10">
    <location>
        <begin position="318"/>
        <end position="576"/>
    </location>
</feature>
<evidence type="ECO:0000256" key="8">
    <source>
        <dbReference type="ARBA" id="ARBA00023012"/>
    </source>
</evidence>
<dbReference type="PROSITE" id="PS50112">
    <property type="entry name" value="PAS"/>
    <property type="match status" value="1"/>
</dbReference>
<feature type="non-terminal residue" evidence="13">
    <location>
        <position position="1"/>
    </location>
</feature>
<dbReference type="CDD" id="cd00082">
    <property type="entry name" value="HisKA"/>
    <property type="match status" value="1"/>
</dbReference>
<keyword evidence="6" id="KW-0418">Kinase</keyword>
<dbReference type="PRINTS" id="PR00344">
    <property type="entry name" value="BCTRLSENSOR"/>
</dbReference>
<dbReference type="PROSITE" id="PS50110">
    <property type="entry name" value="RESPONSE_REGULATORY"/>
    <property type="match status" value="1"/>
</dbReference>